<dbReference type="EMBL" id="JABRWJ010000013">
    <property type="protein sequence ID" value="NRF71739.1"/>
    <property type="molecule type" value="Genomic_DNA"/>
</dbReference>
<evidence type="ECO:0000259" key="2">
    <source>
        <dbReference type="Pfam" id="PF20703"/>
    </source>
</evidence>
<name>A0ABX2ETI1_9BURK</name>
<reference evidence="3 4" key="1">
    <citation type="submission" date="2020-05" db="EMBL/GenBank/DDBJ databases">
        <title>Aquincola sp. isolate from soil.</title>
        <authorList>
            <person name="Han J."/>
            <person name="Kim D.-U."/>
        </authorList>
    </citation>
    <scope>NUCLEOTIDE SEQUENCE [LARGE SCALE GENOMIC DNA]</scope>
    <source>
        <strain evidence="3 4">S2</strain>
    </source>
</reference>
<gene>
    <name evidence="3" type="ORF">HLB44_32620</name>
</gene>
<comment type="caution">
    <text evidence="3">The sequence shown here is derived from an EMBL/GenBank/DDBJ whole genome shotgun (WGS) entry which is preliminary data.</text>
</comment>
<organism evidence="3 4">
    <name type="scientific">Pseudaquabacterium terrae</name>
    <dbReference type="NCBI Taxonomy" id="2732868"/>
    <lineage>
        <taxon>Bacteria</taxon>
        <taxon>Pseudomonadati</taxon>
        <taxon>Pseudomonadota</taxon>
        <taxon>Betaproteobacteria</taxon>
        <taxon>Burkholderiales</taxon>
        <taxon>Sphaerotilaceae</taxon>
        <taxon>Pseudaquabacterium</taxon>
    </lineage>
</organism>
<dbReference type="SUPFAM" id="SSF52540">
    <property type="entry name" value="P-loop containing nucleoside triphosphate hydrolases"/>
    <property type="match status" value="1"/>
</dbReference>
<evidence type="ECO:0000256" key="1">
    <source>
        <dbReference type="SAM" id="Coils"/>
    </source>
</evidence>
<evidence type="ECO:0000313" key="4">
    <source>
        <dbReference type="Proteomes" id="UP000737171"/>
    </source>
</evidence>
<dbReference type="GO" id="GO:0005524">
    <property type="term" value="F:ATP binding"/>
    <property type="evidence" value="ECO:0007669"/>
    <property type="project" value="UniProtKB-KW"/>
</dbReference>
<feature type="coiled-coil region" evidence="1">
    <location>
        <begin position="533"/>
        <end position="574"/>
    </location>
</feature>
<dbReference type="Pfam" id="PF20703">
    <property type="entry name" value="nSTAND1"/>
    <property type="match status" value="1"/>
</dbReference>
<feature type="domain" description="Novel STAND NTPase 1" evidence="2">
    <location>
        <begin position="26"/>
        <end position="437"/>
    </location>
</feature>
<dbReference type="RefSeq" id="WP_173133523.1">
    <property type="nucleotide sequence ID" value="NZ_JABRWJ010000013.1"/>
</dbReference>
<proteinExistence type="predicted"/>
<keyword evidence="3" id="KW-0067">ATP-binding</keyword>
<keyword evidence="4" id="KW-1185">Reference proteome</keyword>
<protein>
    <submittedName>
        <fullName evidence="3">ATP-binding protein</fullName>
    </submittedName>
</protein>
<keyword evidence="1" id="KW-0175">Coiled coil</keyword>
<accession>A0ABX2ETI1</accession>
<dbReference type="InterPro" id="IPR049052">
    <property type="entry name" value="nSTAND1"/>
</dbReference>
<sequence>MNDAIDIPPDADDLAAPFQVTMPPRPYPGLRPFDENEWPIFFGRERMTDAVVAGLVSRQCIVVHGDSGAGKSSLIRAGVLPRLRQEQARCGQRWRTCITLPRGGPLGNLARELAALDSSGGDVEQMLELRRLLNQGRRAPEALAQALLRDPHDRLCILIDQFEELFEFARQGGTAECRLLTDFIVRMAEAPPPGLYLALTMRSEFLGNCARFPGLAEAVNERQYLLPPMATSDLLRAIREPAPPYGGSIDPTLAERLAADAAASDGLPLVQHALMRLQALRGGGATWRLDAADYPADGLTGLLSRHADEISEAVSRLAGVDAALVERLFRALIIVSPEGQVVRRPQPLARLAAVCGAPVDVLARVVEIFRADGVSFLTTRSRSDALGDEEWIDIGHEALVRCWTALSHPQRGWLVREVRDGLIWRALLVQAESYEADAQSVLSEATTGERQRWLKGRNEAWAERHGGSWQRVNALLSASVAARDAALAERRRSSRLRRGVVLLAIAAVLVSAGIWLRYELHGQVTQAQQQATHAEFERNLTQLRAANDDAARQLQQANRAVAALQESLGALREARQSGSDARLRAQVDVATGLIRAAQSDLKPADIAPRVYLHISAAGQRATAEQLRKLIGQQRLDGVALIAPGVQLVAEQANSGVLRCFDADECRGEAPKVLAHVNSLLETPELRLQDLSKQYGGAKVRPRHYEVWFGRGEVRLRAAAANERVLEALLPVAPPLQDTPSSVIGPLLVRR</sequence>
<dbReference type="Proteomes" id="UP000737171">
    <property type="component" value="Unassembled WGS sequence"/>
</dbReference>
<evidence type="ECO:0000313" key="3">
    <source>
        <dbReference type="EMBL" id="NRF71739.1"/>
    </source>
</evidence>
<dbReference type="InterPro" id="IPR027417">
    <property type="entry name" value="P-loop_NTPase"/>
</dbReference>
<keyword evidence="3" id="KW-0547">Nucleotide-binding</keyword>